<feature type="compositionally biased region" description="Basic and acidic residues" evidence="1">
    <location>
        <begin position="144"/>
        <end position="155"/>
    </location>
</feature>
<evidence type="ECO:0000313" key="2">
    <source>
        <dbReference type="EMBL" id="PSN86552.1"/>
    </source>
</evidence>
<reference evidence="2 3" key="1">
    <citation type="submission" date="2017-04" db="EMBL/GenBank/DDBJ databases">
        <title>Novel microbial lineages endemic to geothermal iron-oxide mats fill important gaps in the evolutionary history of Archaea.</title>
        <authorList>
            <person name="Jay Z.J."/>
            <person name="Beam J.P."/>
            <person name="Dlakic M."/>
            <person name="Rusch D.B."/>
            <person name="Kozubal M.A."/>
            <person name="Inskeep W.P."/>
        </authorList>
    </citation>
    <scope>NUCLEOTIDE SEQUENCE [LARGE SCALE GENOMIC DNA]</scope>
    <source>
        <strain evidence="2">OSP_C</strain>
    </source>
</reference>
<dbReference type="AlphaFoldDB" id="A0A2R6AJJ8"/>
<evidence type="ECO:0000256" key="1">
    <source>
        <dbReference type="SAM" id="MobiDB-lite"/>
    </source>
</evidence>
<feature type="compositionally biased region" description="Low complexity" evidence="1">
    <location>
        <begin position="99"/>
        <end position="109"/>
    </location>
</feature>
<comment type="caution">
    <text evidence="2">The sequence shown here is derived from an EMBL/GenBank/DDBJ whole genome shotgun (WGS) entry which is preliminary data.</text>
</comment>
<sequence>MGTRTKVAEVKHFGQDKKPTTSLSVDMEDSVVGEDGFAKPTSFYLTLKGQDGSTVTMRLTYSKVADLKFRLEEALLYAAQKERMVKLKAYEEYRKAQEEQATTEQGEAEYGQENTGERQPQRIMVARPPIQPPPASRQPAQAPKQRDEGRGRYPQ</sequence>
<accession>A0A2R6AJJ8</accession>
<protein>
    <submittedName>
        <fullName evidence="2">Uncharacterized protein</fullName>
    </submittedName>
</protein>
<feature type="region of interest" description="Disordered" evidence="1">
    <location>
        <begin position="94"/>
        <end position="155"/>
    </location>
</feature>
<dbReference type="Proteomes" id="UP000241473">
    <property type="component" value="Unassembled WGS sequence"/>
</dbReference>
<name>A0A2R6AJJ8_9ARCH</name>
<dbReference type="EMBL" id="NEXB01000106">
    <property type="protein sequence ID" value="PSN86552.1"/>
    <property type="molecule type" value="Genomic_DNA"/>
</dbReference>
<organism evidence="2 3">
    <name type="scientific">Candidatus Marsarchaeota G1 archaeon OSP_C</name>
    <dbReference type="NCBI Taxonomy" id="1978154"/>
    <lineage>
        <taxon>Archaea</taxon>
        <taxon>Candidatus Marsarchaeota</taxon>
        <taxon>Candidatus Marsarchaeota group 1</taxon>
    </lineage>
</organism>
<gene>
    <name evidence="2" type="ORF">B9Q00_10275</name>
</gene>
<evidence type="ECO:0000313" key="3">
    <source>
        <dbReference type="Proteomes" id="UP000241473"/>
    </source>
</evidence>
<proteinExistence type="predicted"/>